<reference evidence="2" key="1">
    <citation type="submission" date="2013-10" db="EMBL/GenBank/DDBJ databases">
        <title>Genomic analysis of the causative agents of coccidiosis in chickens.</title>
        <authorList>
            <person name="Reid A.J."/>
            <person name="Blake D."/>
            <person name="Billington K."/>
            <person name="Browne H."/>
            <person name="Dunn M."/>
            <person name="Hung S."/>
            <person name="Kawahara F."/>
            <person name="Miranda-Saavedra D."/>
            <person name="Mourier T."/>
            <person name="Nagra H."/>
            <person name="Otto T.D."/>
            <person name="Rawlings N."/>
            <person name="Sanchez A."/>
            <person name="Sanders M."/>
            <person name="Subramaniam C."/>
            <person name="Tay Y."/>
            <person name="Dear P."/>
            <person name="Doerig C."/>
            <person name="Gruber A."/>
            <person name="Parkinson J."/>
            <person name="Shirley M."/>
            <person name="Wan K.L."/>
            <person name="Berriman M."/>
            <person name="Tomley F."/>
            <person name="Pain A."/>
        </authorList>
    </citation>
    <scope>NUCLEOTIDE SEQUENCE [LARGE SCALE GENOMIC DNA]</scope>
    <source>
        <strain evidence="2">Weybridge</strain>
    </source>
</reference>
<reference evidence="2" key="2">
    <citation type="submission" date="2013-10" db="EMBL/GenBank/DDBJ databases">
        <authorList>
            <person name="Aslett M."/>
        </authorList>
    </citation>
    <scope>NUCLEOTIDE SEQUENCE [LARGE SCALE GENOMIC DNA]</scope>
    <source>
        <strain evidence="2">Weybridge</strain>
    </source>
</reference>
<dbReference type="AlphaFoldDB" id="U6M179"/>
<evidence type="ECO:0000313" key="3">
    <source>
        <dbReference type="Proteomes" id="UP000030763"/>
    </source>
</evidence>
<name>U6M179_EIMMA</name>
<feature type="compositionally biased region" description="Low complexity" evidence="1">
    <location>
        <begin position="99"/>
        <end position="129"/>
    </location>
</feature>
<dbReference type="OrthoDB" id="348131at2759"/>
<dbReference type="GeneID" id="25338998"/>
<keyword evidence="3" id="KW-1185">Reference proteome</keyword>
<accession>U6M179</accession>
<sequence length="129" mass="14942">MGSPWLREDPRVVSALGGKVRRGRWWGGFVHANDARIKLSLKGPEDSLNPMANVITLYPDQLSRQKQQQNFMKGCLDTCPKEKKKNPQDDAAADSSKVQQQQQQQQQQEEQKQQQQQKQEQQEKQQQQK</sequence>
<feature type="region of interest" description="Disordered" evidence="1">
    <location>
        <begin position="74"/>
        <end position="129"/>
    </location>
</feature>
<dbReference type="VEuPathDB" id="ToxoDB:EMWEY_00050120"/>
<evidence type="ECO:0000256" key="1">
    <source>
        <dbReference type="SAM" id="MobiDB-lite"/>
    </source>
</evidence>
<protein>
    <submittedName>
        <fullName evidence="2">Uncharacterized protein</fullName>
    </submittedName>
</protein>
<feature type="compositionally biased region" description="Basic and acidic residues" evidence="1">
    <location>
        <begin position="79"/>
        <end position="88"/>
    </location>
</feature>
<gene>
    <name evidence="2" type="ORF">EMWEY_00050120</name>
</gene>
<evidence type="ECO:0000313" key="2">
    <source>
        <dbReference type="EMBL" id="CDJ56189.1"/>
    </source>
</evidence>
<organism evidence="2 3">
    <name type="scientific">Eimeria maxima</name>
    <name type="common">Coccidian parasite</name>
    <dbReference type="NCBI Taxonomy" id="5804"/>
    <lineage>
        <taxon>Eukaryota</taxon>
        <taxon>Sar</taxon>
        <taxon>Alveolata</taxon>
        <taxon>Apicomplexa</taxon>
        <taxon>Conoidasida</taxon>
        <taxon>Coccidia</taxon>
        <taxon>Eucoccidiorida</taxon>
        <taxon>Eimeriorina</taxon>
        <taxon>Eimeriidae</taxon>
        <taxon>Eimeria</taxon>
    </lineage>
</organism>
<dbReference type="EMBL" id="HG718823">
    <property type="protein sequence ID" value="CDJ56189.1"/>
    <property type="molecule type" value="Genomic_DNA"/>
</dbReference>
<proteinExistence type="predicted"/>
<dbReference type="Proteomes" id="UP000030763">
    <property type="component" value="Unassembled WGS sequence"/>
</dbReference>
<dbReference type="RefSeq" id="XP_013332839.1">
    <property type="nucleotide sequence ID" value="XM_013477385.1"/>
</dbReference>